<dbReference type="PANTHER" id="PTHR10887:SF495">
    <property type="entry name" value="HELICASE SENATAXIN ISOFORM X1-RELATED"/>
    <property type="match status" value="1"/>
</dbReference>
<feature type="compositionally biased region" description="Polar residues" evidence="5">
    <location>
        <begin position="143"/>
        <end position="174"/>
    </location>
</feature>
<dbReference type="GO" id="GO:0005524">
    <property type="term" value="F:ATP binding"/>
    <property type="evidence" value="ECO:0007669"/>
    <property type="project" value="UniProtKB-KW"/>
</dbReference>
<protein>
    <submittedName>
        <fullName evidence="8">DNA helicase</fullName>
        <ecNumber evidence="8">3.6.4.12</ecNumber>
    </submittedName>
</protein>
<dbReference type="FunFam" id="3.40.50.300:FF:000326">
    <property type="entry name" value="P-loop containing nucleoside triphosphate hydrolase"/>
    <property type="match status" value="1"/>
</dbReference>
<dbReference type="EMBL" id="JATAAI010000010">
    <property type="protein sequence ID" value="KAK1743088.1"/>
    <property type="molecule type" value="Genomic_DNA"/>
</dbReference>
<gene>
    <name evidence="8" type="ORF">QTG54_006685</name>
</gene>
<evidence type="ECO:0000313" key="9">
    <source>
        <dbReference type="Proteomes" id="UP001224775"/>
    </source>
</evidence>
<dbReference type="Gene3D" id="3.40.50.300">
    <property type="entry name" value="P-loop containing nucleotide triphosphate hydrolases"/>
    <property type="match status" value="2"/>
</dbReference>
<dbReference type="GO" id="GO:0016787">
    <property type="term" value="F:hydrolase activity"/>
    <property type="evidence" value="ECO:0007669"/>
    <property type="project" value="UniProtKB-KW"/>
</dbReference>
<dbReference type="InterPro" id="IPR041679">
    <property type="entry name" value="DNA2/NAM7-like_C"/>
</dbReference>
<sequence>MYGEDNRMLLDYTLADGSGDEKNEDEEEEVEVMNEGNHDGADKALSIATMPTVDLTLDDDVGGNDGGDDDDGHDNFSVVNSLGSSDYPPPLELSSPIQAASHVAADGNKSPSSSSSSDSSSSSGSSSSSSSSSSDSDSSLSDNNNAAKSIQPPQTIATTSASATDKSMSTPPRNRNNKRFTPIAAPVPAAAAQLPTKRPRSSSSTSNDGGGKTYPTYSSTMNYSSRTTTKSGLNEAPTSLNRLWPDPSDIVKALTKWQPPSATVKQRCVEFYGAVSNCVKGGGIDRPSSSNPLVDTTTAATTTKQYNEFKNANEMMEGLARPLMDEGLASINNEYHSNKYRNGRWNRDTHRLVVIKVTPVTPIFEKKSSFFGEHIKIYELQFSLKGETRIPPSNLSELYCIHYHRWRSCKIGIVGHDFPTTITFRSQSESNSILKLFVCVDEKLTGDATEGKTGWLSKQDFRALFDPHRFGVPHPNAVFTLMSVGSTTNIVRQFEALSSIGHLKSHIQKALFSSCIKFQQKQAAAATTTTIAARPRSLPTDIWSSLQKNHNPYQLASISKVVSGSCKNNVCLIQGPPGTGKSSTIVGIVSALLSGKAPLPGQRQSGCLIHPGKTMGVSHSERQARNRILVCAATNIAVDTIAWKIKQGSIGPSGKVGDFKMSRFGSLPWDHVRDDGRDSVKVKKPQTLTEMEQFLYTINVDRRASDGIQIHFHDDFDDEDEDNYKCWSPEGKKAPPRRKKRKRIVGRGAKRKEIIAESSVVVTTLSGAGSKAFIDAACRDPTRNDSEFDAVIIDEACVASESETLIPLKFNPTTITLVGDPRQLPVLSLATNQSKKSLYERSLFERIQNLQWPTMLLRQQYRMHERIATFPSNQFYEDKLITSESVKNRLLSPWANHPLFPTICFWDTKRTGQSGGGGEDFTNSEESDFILRRIMTPFVRKYSGVSFADDPNKNMISIGIISFYKDQVKSLQQQWDRSPVLKAAKLNVKIATVDGFQGSECDIIILSCVRSRNMKGKKTSSIGFLSDERRMNVALTRAKRSLWVVGDSDVLKANHVWKRLVDHFEREGMLRDGGNQDDFQLHGRWEGPS</sequence>
<feature type="compositionally biased region" description="Acidic residues" evidence="5">
    <location>
        <begin position="56"/>
        <end position="72"/>
    </location>
</feature>
<evidence type="ECO:0000256" key="3">
    <source>
        <dbReference type="ARBA" id="ARBA00022806"/>
    </source>
</evidence>
<feature type="compositionally biased region" description="Low complexity" evidence="5">
    <location>
        <begin position="182"/>
        <end position="192"/>
    </location>
</feature>
<dbReference type="InterPro" id="IPR041677">
    <property type="entry name" value="DNA2/NAM7_AAA_11"/>
</dbReference>
<feature type="compositionally biased region" description="Acidic residues" evidence="5">
    <location>
        <begin position="22"/>
        <end position="32"/>
    </location>
</feature>
<feature type="compositionally biased region" description="Basic residues" evidence="5">
    <location>
        <begin position="734"/>
        <end position="746"/>
    </location>
</feature>
<dbReference type="Pfam" id="PF13086">
    <property type="entry name" value="AAA_11"/>
    <property type="match status" value="1"/>
</dbReference>
<dbReference type="Proteomes" id="UP001224775">
    <property type="component" value="Unassembled WGS sequence"/>
</dbReference>
<dbReference type="GO" id="GO:0003678">
    <property type="term" value="F:DNA helicase activity"/>
    <property type="evidence" value="ECO:0007669"/>
    <property type="project" value="UniProtKB-EC"/>
</dbReference>
<organism evidence="8 9">
    <name type="scientific">Skeletonema marinoi</name>
    <dbReference type="NCBI Taxonomy" id="267567"/>
    <lineage>
        <taxon>Eukaryota</taxon>
        <taxon>Sar</taxon>
        <taxon>Stramenopiles</taxon>
        <taxon>Ochrophyta</taxon>
        <taxon>Bacillariophyta</taxon>
        <taxon>Coscinodiscophyceae</taxon>
        <taxon>Thalassiosirophycidae</taxon>
        <taxon>Thalassiosirales</taxon>
        <taxon>Skeletonemataceae</taxon>
        <taxon>Skeletonema</taxon>
        <taxon>Skeletonema marinoi-dohrnii complex</taxon>
    </lineage>
</organism>
<proteinExistence type="predicted"/>
<dbReference type="CDD" id="cd18042">
    <property type="entry name" value="DEXXQc_SETX"/>
    <property type="match status" value="1"/>
</dbReference>
<keyword evidence="9" id="KW-1185">Reference proteome</keyword>
<dbReference type="CDD" id="cd18808">
    <property type="entry name" value="SF1_C_Upf1"/>
    <property type="match status" value="1"/>
</dbReference>
<dbReference type="AlphaFoldDB" id="A0AAD8YC48"/>
<dbReference type="InterPro" id="IPR045055">
    <property type="entry name" value="DNA2/NAM7-like"/>
</dbReference>
<keyword evidence="4" id="KW-0067">ATP-binding</keyword>
<name>A0AAD8YC48_9STRA</name>
<feature type="domain" description="DNA2/NAM7 helicase helicase" evidence="6">
    <location>
        <begin position="551"/>
        <end position="825"/>
    </location>
</feature>
<evidence type="ECO:0000256" key="1">
    <source>
        <dbReference type="ARBA" id="ARBA00022741"/>
    </source>
</evidence>
<dbReference type="EC" id="3.6.4.12" evidence="8"/>
<evidence type="ECO:0000256" key="5">
    <source>
        <dbReference type="SAM" id="MobiDB-lite"/>
    </source>
</evidence>
<feature type="region of interest" description="Disordered" evidence="5">
    <location>
        <begin position="727"/>
        <end position="746"/>
    </location>
</feature>
<feature type="compositionally biased region" description="Low complexity" evidence="5">
    <location>
        <begin position="110"/>
        <end position="142"/>
    </location>
</feature>
<dbReference type="InterPro" id="IPR027417">
    <property type="entry name" value="P-loop_NTPase"/>
</dbReference>
<feature type="domain" description="DNA2/NAM7 helicase-like C-terminal" evidence="7">
    <location>
        <begin position="839"/>
        <end position="1048"/>
    </location>
</feature>
<dbReference type="InterPro" id="IPR047187">
    <property type="entry name" value="SF1_C_Upf1"/>
</dbReference>
<dbReference type="Pfam" id="PF13087">
    <property type="entry name" value="AAA_12"/>
    <property type="match status" value="1"/>
</dbReference>
<reference evidence="8" key="1">
    <citation type="submission" date="2023-06" db="EMBL/GenBank/DDBJ databases">
        <title>Survivors Of The Sea: Transcriptome response of Skeletonema marinoi to long-term dormancy.</title>
        <authorList>
            <person name="Pinder M.I.M."/>
            <person name="Kourtchenko O."/>
            <person name="Robertson E.K."/>
            <person name="Larsson T."/>
            <person name="Maumus F."/>
            <person name="Osuna-Cruz C.M."/>
            <person name="Vancaester E."/>
            <person name="Stenow R."/>
            <person name="Vandepoele K."/>
            <person name="Ploug H."/>
            <person name="Bruchert V."/>
            <person name="Godhe A."/>
            <person name="Topel M."/>
        </authorList>
    </citation>
    <scope>NUCLEOTIDE SEQUENCE</scope>
    <source>
        <strain evidence="8">R05AC</strain>
    </source>
</reference>
<keyword evidence="1" id="KW-0547">Nucleotide-binding</keyword>
<evidence type="ECO:0000256" key="2">
    <source>
        <dbReference type="ARBA" id="ARBA00022801"/>
    </source>
</evidence>
<dbReference type="GO" id="GO:0005694">
    <property type="term" value="C:chromosome"/>
    <property type="evidence" value="ECO:0007669"/>
    <property type="project" value="UniProtKB-ARBA"/>
</dbReference>
<evidence type="ECO:0000256" key="4">
    <source>
        <dbReference type="ARBA" id="ARBA00022840"/>
    </source>
</evidence>
<dbReference type="SUPFAM" id="SSF52540">
    <property type="entry name" value="P-loop containing nucleoside triphosphate hydrolases"/>
    <property type="match status" value="1"/>
</dbReference>
<feature type="region of interest" description="Disordered" evidence="5">
    <location>
        <begin position="1"/>
        <end position="240"/>
    </location>
</feature>
<evidence type="ECO:0000259" key="7">
    <source>
        <dbReference type="Pfam" id="PF13087"/>
    </source>
</evidence>
<accession>A0AAD8YC48</accession>
<evidence type="ECO:0000313" key="8">
    <source>
        <dbReference type="EMBL" id="KAK1743088.1"/>
    </source>
</evidence>
<evidence type="ECO:0000259" key="6">
    <source>
        <dbReference type="Pfam" id="PF13086"/>
    </source>
</evidence>
<comment type="caution">
    <text evidence="8">The sequence shown here is derived from an EMBL/GenBank/DDBJ whole genome shotgun (WGS) entry which is preliminary data.</text>
</comment>
<feature type="compositionally biased region" description="Polar residues" evidence="5">
    <location>
        <begin position="215"/>
        <end position="240"/>
    </location>
</feature>
<keyword evidence="3 8" id="KW-0347">Helicase</keyword>
<keyword evidence="2 8" id="KW-0378">Hydrolase</keyword>
<dbReference type="PANTHER" id="PTHR10887">
    <property type="entry name" value="DNA2/NAM7 HELICASE FAMILY"/>
    <property type="match status" value="1"/>
</dbReference>